<evidence type="ECO:0000259" key="7">
    <source>
        <dbReference type="Pfam" id="PF07732"/>
    </source>
</evidence>
<dbReference type="GO" id="GO:0005507">
    <property type="term" value="F:copper ion binding"/>
    <property type="evidence" value="ECO:0007669"/>
    <property type="project" value="InterPro"/>
</dbReference>
<feature type="chain" id="PRO_5040136474" evidence="5">
    <location>
        <begin position="29"/>
        <end position="341"/>
    </location>
</feature>
<dbReference type="FunFam" id="2.60.40.420:FF:000045">
    <property type="entry name" value="Laccase 2"/>
    <property type="match status" value="1"/>
</dbReference>
<dbReference type="GO" id="GO:0005886">
    <property type="term" value="C:plasma membrane"/>
    <property type="evidence" value="ECO:0007669"/>
    <property type="project" value="TreeGrafter"/>
</dbReference>
<protein>
    <submittedName>
        <fullName evidence="8">Uncharacterized protein</fullName>
    </submittedName>
</protein>
<evidence type="ECO:0000259" key="6">
    <source>
        <dbReference type="Pfam" id="PF00394"/>
    </source>
</evidence>
<comment type="similarity">
    <text evidence="1">Belongs to the multicopper oxidase family.</text>
</comment>
<dbReference type="PANTHER" id="PTHR11709:SF394">
    <property type="entry name" value="FI03373P-RELATED"/>
    <property type="match status" value="1"/>
</dbReference>
<keyword evidence="5" id="KW-0732">Signal</keyword>
<dbReference type="GO" id="GO:0016491">
    <property type="term" value="F:oxidoreductase activity"/>
    <property type="evidence" value="ECO:0007669"/>
    <property type="project" value="UniProtKB-KW"/>
</dbReference>
<evidence type="ECO:0000256" key="1">
    <source>
        <dbReference type="ARBA" id="ARBA00010609"/>
    </source>
</evidence>
<dbReference type="Pfam" id="PF00394">
    <property type="entry name" value="Cu-oxidase"/>
    <property type="match status" value="1"/>
</dbReference>
<keyword evidence="4" id="KW-0186">Copper</keyword>
<evidence type="ECO:0000313" key="9">
    <source>
        <dbReference type="Proteomes" id="UP001152759"/>
    </source>
</evidence>
<dbReference type="InterPro" id="IPR008972">
    <property type="entry name" value="Cupredoxin"/>
</dbReference>
<reference evidence="8" key="1">
    <citation type="submission" date="2021-12" db="EMBL/GenBank/DDBJ databases">
        <authorList>
            <person name="King R."/>
        </authorList>
    </citation>
    <scope>NUCLEOTIDE SEQUENCE</scope>
</reference>
<evidence type="ECO:0000256" key="4">
    <source>
        <dbReference type="ARBA" id="ARBA00023008"/>
    </source>
</evidence>
<dbReference type="SUPFAM" id="SSF49503">
    <property type="entry name" value="Cupredoxins"/>
    <property type="match status" value="2"/>
</dbReference>
<dbReference type="FunFam" id="2.60.40.420:FF:000031">
    <property type="entry name" value="Laccase-2 isoform A"/>
    <property type="match status" value="1"/>
</dbReference>
<accession>A0A9P0AAL3</accession>
<organism evidence="8 9">
    <name type="scientific">Bemisia tabaci</name>
    <name type="common">Sweetpotato whitefly</name>
    <name type="synonym">Aleurodes tabaci</name>
    <dbReference type="NCBI Taxonomy" id="7038"/>
    <lineage>
        <taxon>Eukaryota</taxon>
        <taxon>Metazoa</taxon>
        <taxon>Ecdysozoa</taxon>
        <taxon>Arthropoda</taxon>
        <taxon>Hexapoda</taxon>
        <taxon>Insecta</taxon>
        <taxon>Pterygota</taxon>
        <taxon>Neoptera</taxon>
        <taxon>Paraneoptera</taxon>
        <taxon>Hemiptera</taxon>
        <taxon>Sternorrhyncha</taxon>
        <taxon>Aleyrodoidea</taxon>
        <taxon>Aleyrodidae</taxon>
        <taxon>Aleyrodinae</taxon>
        <taxon>Bemisia</taxon>
    </lineage>
</organism>
<gene>
    <name evidence="8" type="ORF">BEMITA_LOCUS7329</name>
</gene>
<keyword evidence="2" id="KW-0479">Metal-binding</keyword>
<evidence type="ECO:0000256" key="3">
    <source>
        <dbReference type="ARBA" id="ARBA00023002"/>
    </source>
</evidence>
<dbReference type="InterPro" id="IPR033138">
    <property type="entry name" value="Cu_oxidase_CS"/>
</dbReference>
<dbReference type="AlphaFoldDB" id="A0A9P0AAL3"/>
<proteinExistence type="inferred from homology"/>
<dbReference type="Gene3D" id="2.60.40.420">
    <property type="entry name" value="Cupredoxins - blue copper proteins"/>
    <property type="match status" value="2"/>
</dbReference>
<keyword evidence="9" id="KW-1185">Reference proteome</keyword>
<dbReference type="PANTHER" id="PTHR11709">
    <property type="entry name" value="MULTI-COPPER OXIDASE"/>
    <property type="match status" value="1"/>
</dbReference>
<dbReference type="InterPro" id="IPR011707">
    <property type="entry name" value="Cu-oxidase-like_N"/>
</dbReference>
<dbReference type="PROSITE" id="PS00079">
    <property type="entry name" value="MULTICOPPER_OXIDASE1"/>
    <property type="match status" value="1"/>
</dbReference>
<feature type="signal peptide" evidence="5">
    <location>
        <begin position="1"/>
        <end position="28"/>
    </location>
</feature>
<dbReference type="CDD" id="cd13858">
    <property type="entry name" value="CuRO_1_tcLCC2_insect_like"/>
    <property type="match status" value="1"/>
</dbReference>
<dbReference type="EMBL" id="OU963865">
    <property type="protein sequence ID" value="CAH0388415.1"/>
    <property type="molecule type" value="Genomic_DNA"/>
</dbReference>
<evidence type="ECO:0000256" key="2">
    <source>
        <dbReference type="ARBA" id="ARBA00022723"/>
    </source>
</evidence>
<dbReference type="InterPro" id="IPR045087">
    <property type="entry name" value="Cu-oxidase_fam"/>
</dbReference>
<name>A0A9P0AAL3_BEMTA</name>
<dbReference type="InterPro" id="IPR001117">
    <property type="entry name" value="Cu-oxidase_2nd"/>
</dbReference>
<feature type="domain" description="Plastocyanin-like" evidence="7">
    <location>
        <begin position="105"/>
        <end position="212"/>
    </location>
</feature>
<sequence>MMPKVGLLIISECLILLCFILLQTNVSGQKTKKYPIQLDDINNGTFDDLSKASPDSCTRICDDSQPPKVCYYRFVVEFYVTLSHACQKCPGIDLDCFLPKCCQADGFERGILTVNRRMPGPSIQVCKGDTIVVDVKNSMPGKSLTIHWHGINQYGTPHMDGVPMITQCPILPGTIFRYKFLADTEGTYFWHSHDGTSKMDGLLGSLVVRQPKKKDPNWELYDDDLPSHVILFQDWMHLDSDQHFPGLRQHDIAQSPDNYLVNGRGNYPKLFAATNTPFAQFDVAQGRRYRFRLIAGTCLSCAFQVTIENHPMLLIATETSAIEPVQINPSTCGPVTVTMLL</sequence>
<keyword evidence="3" id="KW-0560">Oxidoreductase</keyword>
<dbReference type="Proteomes" id="UP001152759">
    <property type="component" value="Chromosome 4"/>
</dbReference>
<evidence type="ECO:0000256" key="5">
    <source>
        <dbReference type="SAM" id="SignalP"/>
    </source>
</evidence>
<feature type="domain" description="Plastocyanin-like" evidence="6">
    <location>
        <begin position="228"/>
        <end position="327"/>
    </location>
</feature>
<dbReference type="Pfam" id="PF07732">
    <property type="entry name" value="Cu-oxidase_3"/>
    <property type="match status" value="1"/>
</dbReference>
<dbReference type="GO" id="GO:0006826">
    <property type="term" value="P:iron ion transport"/>
    <property type="evidence" value="ECO:0007669"/>
    <property type="project" value="TreeGrafter"/>
</dbReference>
<evidence type="ECO:0000313" key="8">
    <source>
        <dbReference type="EMBL" id="CAH0388415.1"/>
    </source>
</evidence>